<comment type="pathway">
    <text evidence="2 8">Metabolic intermediate biosynthesis; chorismate biosynthesis; chorismate from D-erythrose 4-phosphate and phosphoenolpyruvate: step 1/7.</text>
</comment>
<dbReference type="OrthoDB" id="9807331at2"/>
<dbReference type="FunFam" id="3.20.20.70:FF:000005">
    <property type="entry name" value="Phospho-2-dehydro-3-deoxyheptonate aldolase"/>
    <property type="match status" value="1"/>
</dbReference>
<dbReference type="GO" id="GO:0009423">
    <property type="term" value="P:chorismate biosynthetic process"/>
    <property type="evidence" value="ECO:0007669"/>
    <property type="project" value="UniProtKB-UniPathway"/>
</dbReference>
<dbReference type="NCBIfam" id="NF009396">
    <property type="entry name" value="PRK12756.1"/>
    <property type="match status" value="1"/>
</dbReference>
<dbReference type="NCBIfam" id="TIGR00034">
    <property type="entry name" value="aroFGH"/>
    <property type="match status" value="1"/>
</dbReference>
<evidence type="ECO:0000259" key="9">
    <source>
        <dbReference type="Pfam" id="PF00793"/>
    </source>
</evidence>
<feature type="domain" description="DAHP synthetase I/KDSA" evidence="9">
    <location>
        <begin position="42"/>
        <end position="341"/>
    </location>
</feature>
<keyword evidence="6 8" id="KW-0057">Aromatic amino acid biosynthesis</keyword>
<name>A0A4V7I9Z4_BIBTR</name>
<evidence type="ECO:0000256" key="7">
    <source>
        <dbReference type="ARBA" id="ARBA00047508"/>
    </source>
</evidence>
<dbReference type="GO" id="GO:0005737">
    <property type="term" value="C:cytoplasm"/>
    <property type="evidence" value="ECO:0007669"/>
    <property type="project" value="TreeGrafter"/>
</dbReference>
<sequence length="357" mass="39268">MYKSKNDDLRISKIEELLPPVALLERFPVSDIAAQTVADTRNAIHNILHGKDERLLVVIGPCSIHDPKAALEYAHKIKAMRNLSKINQNLEVVMRVYFEKPRTTVGWKGLINDPYLNETYALNDGLRIARKVLSDINDLGVPAAGEFLDMITPQYMADFMSWGAIGARTTESQVHRELASGLSCAVGFKNATNGGVKIALDAIGAAEAPHHFLSVTKFGHSAIVSTAGNPDCHIILRGGDNGTNYDEESVKKVCADIEKSGRRPHVTIDFSHANSQKQYKRQLDVCHDVAAQIANGSHLISGVMIESHLVEGRQDLEEGKILTYGQSITDSCIGWEDSEKVLFELAEAVEKRRNSAK</sequence>
<evidence type="ECO:0000256" key="1">
    <source>
        <dbReference type="ARBA" id="ARBA00003726"/>
    </source>
</evidence>
<comment type="similarity">
    <text evidence="3 8">Belongs to the class-I DAHP synthase family.</text>
</comment>
<dbReference type="EMBL" id="CP006954">
    <property type="protein sequence ID" value="AHG81827.1"/>
    <property type="molecule type" value="Genomic_DNA"/>
</dbReference>
<evidence type="ECO:0000256" key="4">
    <source>
        <dbReference type="ARBA" id="ARBA00022605"/>
    </source>
</evidence>
<proteinExistence type="inferred from homology"/>
<evidence type="ECO:0000256" key="2">
    <source>
        <dbReference type="ARBA" id="ARBA00004688"/>
    </source>
</evidence>
<dbReference type="EC" id="2.5.1.54" evidence="8"/>
<protein>
    <recommendedName>
        <fullName evidence="8">Phospho-2-dehydro-3-deoxyheptonate aldolase</fullName>
        <ecNumber evidence="8">2.5.1.54</ecNumber>
    </recommendedName>
</protein>
<evidence type="ECO:0000256" key="3">
    <source>
        <dbReference type="ARBA" id="ARBA00007985"/>
    </source>
</evidence>
<dbReference type="InterPro" id="IPR006218">
    <property type="entry name" value="DAHP1/KDSA"/>
</dbReference>
<dbReference type="Proteomes" id="UP000019091">
    <property type="component" value="Chromosome"/>
</dbReference>
<dbReference type="AlphaFoldDB" id="A0A4V7I9Z4"/>
<dbReference type="UniPathway" id="UPA00053">
    <property type="reaction ID" value="UER00084"/>
</dbReference>
<dbReference type="GO" id="GO:0003849">
    <property type="term" value="F:3-deoxy-7-phosphoheptulonate synthase activity"/>
    <property type="evidence" value="ECO:0007669"/>
    <property type="project" value="UniProtKB-EC"/>
</dbReference>
<dbReference type="RefSeq" id="WP_025267058.1">
    <property type="nucleotide sequence ID" value="NZ_CP006954.1"/>
</dbReference>
<dbReference type="Pfam" id="PF00793">
    <property type="entry name" value="DAHP_synth_1"/>
    <property type="match status" value="1"/>
</dbReference>
<dbReference type="GO" id="GO:0009073">
    <property type="term" value="P:aromatic amino acid family biosynthetic process"/>
    <property type="evidence" value="ECO:0007669"/>
    <property type="project" value="UniProtKB-KW"/>
</dbReference>
<dbReference type="InterPro" id="IPR013785">
    <property type="entry name" value="Aldolase_TIM"/>
</dbReference>
<comment type="function">
    <text evidence="1 8">Stereospecific condensation of phosphoenolpyruvate (PEP) and D-erythrose-4-phosphate (E4P) giving rise to 3-deoxy-D-arabino-heptulosonate-7-phosphate (DAHP).</text>
</comment>
<evidence type="ECO:0000256" key="8">
    <source>
        <dbReference type="PIRNR" id="PIRNR001361"/>
    </source>
</evidence>
<keyword evidence="5 8" id="KW-0808">Transferase</keyword>
<reference evidence="10 11" key="1">
    <citation type="journal article" date="2014" name="Genome Announc.">
        <title>Complete Closed Genome Sequences of Three Bibersteinia trehalosi Nasopharyngeal Isolates from Cattle with Shipping Fever.</title>
        <authorList>
            <person name="Harhay G.P."/>
            <person name="McVey D.S."/>
            <person name="Koren S."/>
            <person name="Phillippy A.M."/>
            <person name="Bono J."/>
            <person name="Harhay D.M."/>
            <person name="Clawson M.L."/>
            <person name="Heaton M.P."/>
            <person name="Chitko-McKown C.G."/>
            <person name="Korlach J."/>
            <person name="Smith T.P."/>
        </authorList>
    </citation>
    <scope>NUCLEOTIDE SEQUENCE [LARGE SCALE GENOMIC DNA]</scope>
    <source>
        <strain evidence="10 11">USDA-ARS-USMARC-188</strain>
    </source>
</reference>
<accession>A0A4V7I9Z4</accession>
<dbReference type="Gene3D" id="3.20.20.70">
    <property type="entry name" value="Aldolase class I"/>
    <property type="match status" value="1"/>
</dbReference>
<dbReference type="PANTHER" id="PTHR21225:SF12">
    <property type="entry name" value="PHOSPHO-2-DEHYDRO-3-DEOXYHEPTONATE ALDOLASE, TYROSINE-INHIBITED"/>
    <property type="match status" value="1"/>
</dbReference>
<dbReference type="NCBIfam" id="NF009395">
    <property type="entry name" value="PRK12755.1"/>
    <property type="match status" value="1"/>
</dbReference>
<dbReference type="InterPro" id="IPR006219">
    <property type="entry name" value="DAHP_synth_1"/>
</dbReference>
<gene>
    <name evidence="10" type="ORF">F542_11090</name>
</gene>
<evidence type="ECO:0000313" key="10">
    <source>
        <dbReference type="EMBL" id="AHG81827.1"/>
    </source>
</evidence>
<evidence type="ECO:0000313" key="11">
    <source>
        <dbReference type="Proteomes" id="UP000019091"/>
    </source>
</evidence>
<evidence type="ECO:0000256" key="6">
    <source>
        <dbReference type="ARBA" id="ARBA00023141"/>
    </source>
</evidence>
<evidence type="ECO:0000256" key="5">
    <source>
        <dbReference type="ARBA" id="ARBA00022679"/>
    </source>
</evidence>
<dbReference type="PANTHER" id="PTHR21225">
    <property type="entry name" value="PHOSPHO-2-DEHYDRO-3-DEOXYHEPTONATE ALDOLASE DAHP SYNTHETASE"/>
    <property type="match status" value="1"/>
</dbReference>
<dbReference type="KEGG" id="btre:F542_11090"/>
<organism evidence="10 11">
    <name type="scientific">Bibersteinia trehalosi USDA-ARS-USMARC-188</name>
    <dbReference type="NCBI Taxonomy" id="1263829"/>
    <lineage>
        <taxon>Bacteria</taxon>
        <taxon>Pseudomonadati</taxon>
        <taxon>Pseudomonadota</taxon>
        <taxon>Gammaproteobacteria</taxon>
        <taxon>Pasteurellales</taxon>
        <taxon>Pasteurellaceae</taxon>
        <taxon>Bibersteinia</taxon>
    </lineage>
</organism>
<comment type="catalytic activity">
    <reaction evidence="7 8">
        <text>D-erythrose 4-phosphate + phosphoenolpyruvate + H2O = 7-phospho-2-dehydro-3-deoxy-D-arabino-heptonate + phosphate</text>
        <dbReference type="Rhea" id="RHEA:14717"/>
        <dbReference type="ChEBI" id="CHEBI:15377"/>
        <dbReference type="ChEBI" id="CHEBI:16897"/>
        <dbReference type="ChEBI" id="CHEBI:43474"/>
        <dbReference type="ChEBI" id="CHEBI:58394"/>
        <dbReference type="ChEBI" id="CHEBI:58702"/>
        <dbReference type="EC" id="2.5.1.54"/>
    </reaction>
</comment>
<keyword evidence="4 8" id="KW-0028">Amino-acid biosynthesis</keyword>
<dbReference type="GO" id="GO:0008652">
    <property type="term" value="P:amino acid biosynthetic process"/>
    <property type="evidence" value="ECO:0007669"/>
    <property type="project" value="UniProtKB-KW"/>
</dbReference>
<dbReference type="NCBIfam" id="NF006723">
    <property type="entry name" value="PRK09261.1-1"/>
    <property type="match status" value="1"/>
</dbReference>
<dbReference type="SUPFAM" id="SSF51569">
    <property type="entry name" value="Aldolase"/>
    <property type="match status" value="1"/>
</dbReference>
<dbReference type="PIRSF" id="PIRSF001361">
    <property type="entry name" value="DAHP_synthase"/>
    <property type="match status" value="1"/>
</dbReference>
<dbReference type="GO" id="GO:0042802">
    <property type="term" value="F:identical protein binding"/>
    <property type="evidence" value="ECO:0007669"/>
    <property type="project" value="UniProtKB-ARBA"/>
</dbReference>